<proteinExistence type="predicted"/>
<reference evidence="1 2" key="1">
    <citation type="submission" date="2019-03" db="EMBL/GenBank/DDBJ databases">
        <title>First draft genome of Liparis tanakae, snailfish: a comprehensive survey of snailfish specific genes.</title>
        <authorList>
            <person name="Kim W."/>
            <person name="Song I."/>
            <person name="Jeong J.-H."/>
            <person name="Kim D."/>
            <person name="Kim S."/>
            <person name="Ryu S."/>
            <person name="Song J.Y."/>
            <person name="Lee S.K."/>
        </authorList>
    </citation>
    <scope>NUCLEOTIDE SEQUENCE [LARGE SCALE GENOMIC DNA]</scope>
    <source>
        <tissue evidence="1">Muscle</tissue>
    </source>
</reference>
<organism evidence="1 2">
    <name type="scientific">Liparis tanakae</name>
    <name type="common">Tanaka's snailfish</name>
    <dbReference type="NCBI Taxonomy" id="230148"/>
    <lineage>
        <taxon>Eukaryota</taxon>
        <taxon>Metazoa</taxon>
        <taxon>Chordata</taxon>
        <taxon>Craniata</taxon>
        <taxon>Vertebrata</taxon>
        <taxon>Euteleostomi</taxon>
        <taxon>Actinopterygii</taxon>
        <taxon>Neopterygii</taxon>
        <taxon>Teleostei</taxon>
        <taxon>Neoteleostei</taxon>
        <taxon>Acanthomorphata</taxon>
        <taxon>Eupercaria</taxon>
        <taxon>Perciformes</taxon>
        <taxon>Cottioidei</taxon>
        <taxon>Cottales</taxon>
        <taxon>Liparidae</taxon>
        <taxon>Liparis</taxon>
    </lineage>
</organism>
<name>A0A4Z2FHK0_9TELE</name>
<evidence type="ECO:0000313" key="1">
    <source>
        <dbReference type="EMBL" id="TNN39792.1"/>
    </source>
</evidence>
<comment type="caution">
    <text evidence="1">The sequence shown here is derived from an EMBL/GenBank/DDBJ whole genome shotgun (WGS) entry which is preliminary data.</text>
</comment>
<evidence type="ECO:0000313" key="2">
    <source>
        <dbReference type="Proteomes" id="UP000314294"/>
    </source>
</evidence>
<accession>A0A4Z2FHK0</accession>
<gene>
    <name evidence="1" type="ORF">EYF80_050037</name>
</gene>
<dbReference type="EMBL" id="SRLO01001248">
    <property type="protein sequence ID" value="TNN39792.1"/>
    <property type="molecule type" value="Genomic_DNA"/>
</dbReference>
<dbReference type="AlphaFoldDB" id="A0A4Z2FHK0"/>
<keyword evidence="2" id="KW-1185">Reference proteome</keyword>
<protein>
    <submittedName>
        <fullName evidence="1">Uncharacterized protein</fullName>
    </submittedName>
</protein>
<dbReference type="Proteomes" id="UP000314294">
    <property type="component" value="Unassembled WGS sequence"/>
</dbReference>
<sequence>MAEDISGSYCLFVFSFGLCSPLKSCPVTSTRQMINVMLLHQRIIKCSAVTAGTPWQKVNGVGGEGGRGGVVDRLVEKARWEGSMAHLTPTCLLLNQATPLHTTHTLPPPGNEVVQLLGNECAQSDAATCGDSLKYYTEGSLKKTCAT</sequence>